<evidence type="ECO:0000313" key="3">
    <source>
        <dbReference type="Proteomes" id="UP000835052"/>
    </source>
</evidence>
<organism evidence="2 3">
    <name type="scientific">Caenorhabditis auriculariae</name>
    <dbReference type="NCBI Taxonomy" id="2777116"/>
    <lineage>
        <taxon>Eukaryota</taxon>
        <taxon>Metazoa</taxon>
        <taxon>Ecdysozoa</taxon>
        <taxon>Nematoda</taxon>
        <taxon>Chromadorea</taxon>
        <taxon>Rhabditida</taxon>
        <taxon>Rhabditina</taxon>
        <taxon>Rhabditomorpha</taxon>
        <taxon>Rhabditoidea</taxon>
        <taxon>Rhabditidae</taxon>
        <taxon>Peloderinae</taxon>
        <taxon>Caenorhabditis</taxon>
    </lineage>
</organism>
<protein>
    <submittedName>
        <fullName evidence="2">Uncharacterized protein</fullName>
    </submittedName>
</protein>
<reference evidence="2" key="1">
    <citation type="submission" date="2020-10" db="EMBL/GenBank/DDBJ databases">
        <authorList>
            <person name="Kikuchi T."/>
        </authorList>
    </citation>
    <scope>NUCLEOTIDE SEQUENCE</scope>
    <source>
        <strain evidence="2">NKZ352</strain>
    </source>
</reference>
<dbReference type="EMBL" id="CAJGYM010000024">
    <property type="protein sequence ID" value="CAD6191941.1"/>
    <property type="molecule type" value="Genomic_DNA"/>
</dbReference>
<feature type="region of interest" description="Disordered" evidence="1">
    <location>
        <begin position="57"/>
        <end position="91"/>
    </location>
</feature>
<gene>
    <name evidence="2" type="ORF">CAUJ_LOCUS7860</name>
</gene>
<accession>A0A8S1HBE3</accession>
<keyword evidence="3" id="KW-1185">Reference proteome</keyword>
<evidence type="ECO:0000256" key="1">
    <source>
        <dbReference type="SAM" id="MobiDB-lite"/>
    </source>
</evidence>
<comment type="caution">
    <text evidence="2">The sequence shown here is derived from an EMBL/GenBank/DDBJ whole genome shotgun (WGS) entry which is preliminary data.</text>
</comment>
<dbReference type="AlphaFoldDB" id="A0A8S1HBE3"/>
<proteinExistence type="predicted"/>
<evidence type="ECO:0000313" key="2">
    <source>
        <dbReference type="EMBL" id="CAD6191941.1"/>
    </source>
</evidence>
<sequence length="91" mass="10332">MDKRARNKRTDLCVAVLVTAHCGPIRGRTGGFRSIDNTVANGQREEEEEMYLVAVTSSRLPPTREKPMQREKEEGAPLRHKRTNSPVKNEE</sequence>
<feature type="compositionally biased region" description="Basic and acidic residues" evidence="1">
    <location>
        <begin position="62"/>
        <end position="77"/>
    </location>
</feature>
<dbReference type="Proteomes" id="UP000835052">
    <property type="component" value="Unassembled WGS sequence"/>
</dbReference>
<name>A0A8S1HBE3_9PELO</name>